<dbReference type="AlphaFoldDB" id="A0A9W8KYA6"/>
<feature type="compositionally biased region" description="Low complexity" evidence="1">
    <location>
        <begin position="46"/>
        <end position="59"/>
    </location>
</feature>
<organism evidence="3 4">
    <name type="scientific">Coemansia spiralis</name>
    <dbReference type="NCBI Taxonomy" id="417178"/>
    <lineage>
        <taxon>Eukaryota</taxon>
        <taxon>Fungi</taxon>
        <taxon>Fungi incertae sedis</taxon>
        <taxon>Zoopagomycota</taxon>
        <taxon>Kickxellomycotina</taxon>
        <taxon>Kickxellomycetes</taxon>
        <taxon>Kickxellales</taxon>
        <taxon>Kickxellaceae</taxon>
        <taxon>Coemansia</taxon>
    </lineage>
</organism>
<dbReference type="EMBL" id="JANBTW010000024">
    <property type="protein sequence ID" value="KAJ2678080.1"/>
    <property type="molecule type" value="Genomic_DNA"/>
</dbReference>
<feature type="domain" description="CRIB" evidence="2">
    <location>
        <begin position="291"/>
        <end position="304"/>
    </location>
</feature>
<dbReference type="Proteomes" id="UP001151518">
    <property type="component" value="Unassembled WGS sequence"/>
</dbReference>
<evidence type="ECO:0000256" key="1">
    <source>
        <dbReference type="SAM" id="MobiDB-lite"/>
    </source>
</evidence>
<dbReference type="InterPro" id="IPR000095">
    <property type="entry name" value="CRIB_dom"/>
</dbReference>
<dbReference type="OrthoDB" id="248923at2759"/>
<protein>
    <recommendedName>
        <fullName evidence="2">CRIB domain-containing protein</fullName>
    </recommendedName>
</protein>
<feature type="region of interest" description="Disordered" evidence="1">
    <location>
        <begin position="402"/>
        <end position="488"/>
    </location>
</feature>
<feature type="compositionally biased region" description="Basic and acidic residues" evidence="1">
    <location>
        <begin position="12"/>
        <end position="21"/>
    </location>
</feature>
<accession>A0A9W8KYA6</accession>
<feature type="compositionally biased region" description="Low complexity" evidence="1">
    <location>
        <begin position="215"/>
        <end position="231"/>
    </location>
</feature>
<feature type="region of interest" description="Disordered" evidence="1">
    <location>
        <begin position="1"/>
        <end position="21"/>
    </location>
</feature>
<feature type="compositionally biased region" description="Basic and acidic residues" evidence="1">
    <location>
        <begin position="415"/>
        <end position="436"/>
    </location>
</feature>
<sequence length="510" mass="54843">MSSSSYGATLKPYEHSGTDAARESMDVRCVQIQAMSHSTSLQPERAAISKLSSSSSASSRTAAVTADAISNGHGKSSEFPYGLPSAGNGQPMELRHAASMPMRGGETYNNDMRKTMGLRAALANKFTGKKIKDFRLSVSVSSKRQQHQLESLLSLSKAAEEGGNMSSGPTVRGMPVGHPMSFKHVEHLSPTQVGPKMALFNSQPLPKTSMAKPRGSTSSLNLGSNSGNSISSGGGSSIQPASQPEKRSHFRSLKPASLLTKSSKLSLPGTSNSDSNKQAERRVPTIRGRPIGAPSNFQHVEHLSPAEHGMQQFHLLNHRQQQQDILSVLAQSPTGVTKTRPNMRIPESQTEKITYRGLPLSRPLTFEHVEHVSPREYKTRLETKVLEETVAAATAAVDTLLPAQNATHTAESSDDSGRQHARSMDEAASSVHEDAGKPTPRLMALQHTSQNPETAMKASISSTLNASRTRRPDHEKGLEKRADQGDGRQHMLAIKTQGNSGKGKFGNCIN</sequence>
<evidence type="ECO:0000313" key="3">
    <source>
        <dbReference type="EMBL" id="KAJ2678080.1"/>
    </source>
</evidence>
<feature type="compositionally biased region" description="Basic and acidic residues" evidence="1">
    <location>
        <begin position="470"/>
        <end position="488"/>
    </location>
</feature>
<proteinExistence type="predicted"/>
<gene>
    <name evidence="3" type="ORF">GGI25_002584</name>
</gene>
<name>A0A9W8KYA6_9FUNG</name>
<feature type="compositionally biased region" description="Low complexity" evidence="1">
    <location>
        <begin position="253"/>
        <end position="267"/>
    </location>
</feature>
<dbReference type="PROSITE" id="PS50108">
    <property type="entry name" value="CRIB"/>
    <property type="match status" value="1"/>
</dbReference>
<feature type="region of interest" description="Disordered" evidence="1">
    <location>
        <begin position="196"/>
        <end position="294"/>
    </location>
</feature>
<comment type="caution">
    <text evidence="3">The sequence shown here is derived from an EMBL/GenBank/DDBJ whole genome shotgun (WGS) entry which is preliminary data.</text>
</comment>
<feature type="region of interest" description="Disordered" evidence="1">
    <location>
        <begin position="40"/>
        <end position="59"/>
    </location>
</feature>
<evidence type="ECO:0000259" key="2">
    <source>
        <dbReference type="PROSITE" id="PS50108"/>
    </source>
</evidence>
<feature type="compositionally biased region" description="Polar residues" evidence="1">
    <location>
        <begin position="446"/>
        <end position="467"/>
    </location>
</feature>
<reference evidence="3" key="1">
    <citation type="submission" date="2022-07" db="EMBL/GenBank/DDBJ databases">
        <title>Phylogenomic reconstructions and comparative analyses of Kickxellomycotina fungi.</title>
        <authorList>
            <person name="Reynolds N.K."/>
            <person name="Stajich J.E."/>
            <person name="Barry K."/>
            <person name="Grigoriev I.V."/>
            <person name="Crous P."/>
            <person name="Smith M.E."/>
        </authorList>
    </citation>
    <scope>NUCLEOTIDE SEQUENCE</scope>
    <source>
        <strain evidence="3">NRRL 3115</strain>
    </source>
</reference>
<evidence type="ECO:0000313" key="4">
    <source>
        <dbReference type="Proteomes" id="UP001151518"/>
    </source>
</evidence>